<dbReference type="CDD" id="cd00051">
    <property type="entry name" value="EFh"/>
    <property type="match status" value="1"/>
</dbReference>
<dbReference type="Gene3D" id="1.25.40.10">
    <property type="entry name" value="Tetratricopeptide repeat domain"/>
    <property type="match status" value="2"/>
</dbReference>
<dbReference type="SMART" id="SM00386">
    <property type="entry name" value="HAT"/>
    <property type="match status" value="7"/>
</dbReference>
<keyword evidence="3" id="KW-0732">Signal</keyword>
<dbReference type="InterPro" id="IPR002048">
    <property type="entry name" value="EF_hand_dom"/>
</dbReference>
<dbReference type="InterPro" id="IPR011992">
    <property type="entry name" value="EF-hand-dom_pair"/>
</dbReference>
<gene>
    <name evidence="5" type="ORF">CSSPTR1EN2_LOCUS8263</name>
</gene>
<protein>
    <recommendedName>
        <fullName evidence="4">EF-hand domain-containing protein</fullName>
    </recommendedName>
</protein>
<evidence type="ECO:0000259" key="4">
    <source>
        <dbReference type="PROSITE" id="PS50222"/>
    </source>
</evidence>
<organism evidence="5 6">
    <name type="scientific">Sphagnum troendelagicum</name>
    <dbReference type="NCBI Taxonomy" id="128251"/>
    <lineage>
        <taxon>Eukaryota</taxon>
        <taxon>Viridiplantae</taxon>
        <taxon>Streptophyta</taxon>
        <taxon>Embryophyta</taxon>
        <taxon>Bryophyta</taxon>
        <taxon>Sphagnophytina</taxon>
        <taxon>Sphagnopsida</taxon>
        <taxon>Sphagnales</taxon>
        <taxon>Sphagnaceae</taxon>
        <taxon>Sphagnum</taxon>
    </lineage>
</organism>
<feature type="compositionally biased region" description="Polar residues" evidence="2">
    <location>
        <begin position="827"/>
        <end position="842"/>
    </location>
</feature>
<dbReference type="SMART" id="SM00054">
    <property type="entry name" value="EFh"/>
    <property type="match status" value="2"/>
</dbReference>
<evidence type="ECO:0000256" key="1">
    <source>
        <dbReference type="ARBA" id="ARBA00022837"/>
    </source>
</evidence>
<reference evidence="5" key="1">
    <citation type="submission" date="2024-02" db="EMBL/GenBank/DDBJ databases">
        <authorList>
            <consortium name="ELIXIR-Norway"/>
            <consortium name="Elixir Norway"/>
        </authorList>
    </citation>
    <scope>NUCLEOTIDE SEQUENCE</scope>
</reference>
<sequence>MAVCACSMGLLKLLPPLSTTATVSATLSSQLRLEQGVQYRDLPCAINSPEILSVRCACNMAPAGDNYVGLVQSAALENSGKAGDLKRGKGQGGCNLQKQCSRNDVSLVRRPALLRVHARVQDCLEHECHEMQNRLQDRRGRGGKVCDRRPKNRVERRQQQVQVITNNGFVELEEQLGVSKHTKEGSLQLKLSSKWQENEVLKDEEGRLLQTQQEGDAPPTLAQAASLVEIASHLASETEMDLAVNDIPVEAIDVQVEEQSTDEHNKPSEVDVDGWMSMGLQMPRPLVNSPGGQRVAELVAAWDGLARRLPLDFTQSSGSPLLLAALKLTVNSLQHAALAEDGRNPLVRALSVAYVLADLRMDAEVIAAGLLQEALEAGYLRISAVERELGNGVGRLLHDCARVKHMPSRMDTLDDDSANVVRQFCLAFHDVRAVVVVVSARLDVMRHVQTLPRYRQQILALETMQIYAPLAHVMGTGTMGLELEDLGFWVLFPDSYSYIESWLKRHWADGDELVAYSQQLFLASLEADPELQALIKLVTITGRCKSRYSTMKKLLKDGRQPEEVYDILGLRVVLTPKDGGSLLEEKERGVQACYRAMEIATSLWKELEGRLKDYIAAPKENGYESLHFAVCLGDNANWSPYMEIQIRTAAMHAMAEGGLASHSLYKGGLTDPEQAGYLKAIMLAAADVAASRFSDLAGNAVEVIDREDHIYSNSDHIFAHFDKNRDGVISMDELQQVIRELGADSNDSHDLMRIVDSNLDGSVCAEEFQNFCRQVKIFENLAGVDKQFSTQLDQKLLTDSVDTTEGTVKETYATFLDGSSSSTYKDNINASSSQYPSLQTSADLRPPSSDKLLVEEPEKLMWMERIKGSAKSSTSTIVTQSDSNLRNKLTNSSITGLAKPEKPAHFLAWAKPKTDDKDLVLLQRSGQSTTVCRNEEEKVETMLTLLETDSMEFSIDSELTEIRRQIISGDRAAAHSSLTMLSRKYPNNPHIFIHFAQLERKGGDSIAAGVYYSKAVRAFKKVGDMGLAYVRALQAWGSLEAQSRHASRARHLFLESIRVACKEEKSGASELIGASVYGLHAWAMLEQRLGNWSKARSLLERAAVVQPGNAVVHQTRALLEARVHNYAAARHHFRVAVDVAPTDIKCWQAWALFEASQQKVQKMRSLFKQALKVDPENMHSLQAWAHQEALLGTDESRHRARKLYQRCIEVNPDSVHAWQAWGILEQEACNFTGARILFERGINANPHSVPCLQAYAHMERIGGNLKAARRLLLLALSVEPENSAVLMEAALVEEGMGNGQIAAEYFQLAAIGDKQRSRLKRKLFESRKSASHFELLKLKTSALQNGDDSGVSKFKVRQKSSRPKKDVWRAKPCSFE</sequence>
<dbReference type="InterPro" id="IPR003107">
    <property type="entry name" value="HAT"/>
</dbReference>
<dbReference type="Proteomes" id="UP001497512">
    <property type="component" value="Chromosome 15"/>
</dbReference>
<dbReference type="SMART" id="SM00954">
    <property type="entry name" value="RelA_SpoT"/>
    <property type="match status" value="1"/>
</dbReference>
<keyword evidence="6" id="KW-1185">Reference proteome</keyword>
<dbReference type="InterPro" id="IPR018247">
    <property type="entry name" value="EF_Hand_1_Ca_BS"/>
</dbReference>
<keyword evidence="1" id="KW-0106">Calcium</keyword>
<dbReference type="PANTHER" id="PTHR21262">
    <property type="entry name" value="GUANOSINE-3',5'-BIS DIPHOSPHATE 3'-PYROPHOSPHOHYDROLASE"/>
    <property type="match status" value="1"/>
</dbReference>
<dbReference type="SUPFAM" id="SSF47473">
    <property type="entry name" value="EF-hand"/>
    <property type="match status" value="1"/>
</dbReference>
<feature type="region of interest" description="Disordered" evidence="2">
    <location>
        <begin position="827"/>
        <end position="849"/>
    </location>
</feature>
<feature type="domain" description="EF-hand" evidence="4">
    <location>
        <begin position="709"/>
        <end position="744"/>
    </location>
</feature>
<dbReference type="PROSITE" id="PS50222">
    <property type="entry name" value="EF_HAND_2"/>
    <property type="match status" value="1"/>
</dbReference>
<dbReference type="Pfam" id="PF13328">
    <property type="entry name" value="HD_4"/>
    <property type="match status" value="1"/>
</dbReference>
<dbReference type="SUPFAM" id="SSF48452">
    <property type="entry name" value="TPR-like"/>
    <property type="match status" value="1"/>
</dbReference>
<proteinExistence type="predicted"/>
<evidence type="ECO:0000256" key="2">
    <source>
        <dbReference type="SAM" id="MobiDB-lite"/>
    </source>
</evidence>
<evidence type="ECO:0000313" key="5">
    <source>
        <dbReference type="EMBL" id="CAK9206267.1"/>
    </source>
</evidence>
<feature type="chain" id="PRO_5045942449" description="EF-hand domain-containing protein" evidence="3">
    <location>
        <begin position="21"/>
        <end position="1376"/>
    </location>
</feature>
<dbReference type="SMART" id="SM00028">
    <property type="entry name" value="TPR"/>
    <property type="match status" value="6"/>
</dbReference>
<accession>A0ABP0TWC4</accession>
<dbReference type="Gene3D" id="1.10.238.10">
    <property type="entry name" value="EF-hand"/>
    <property type="match status" value="1"/>
</dbReference>
<evidence type="ECO:0000313" key="6">
    <source>
        <dbReference type="Proteomes" id="UP001497512"/>
    </source>
</evidence>
<feature type="signal peptide" evidence="3">
    <location>
        <begin position="1"/>
        <end position="20"/>
    </location>
</feature>
<dbReference type="Gene3D" id="1.10.3210.10">
    <property type="entry name" value="Hypothetical protein af1432"/>
    <property type="match status" value="1"/>
</dbReference>
<dbReference type="InterPro" id="IPR011990">
    <property type="entry name" value="TPR-like_helical_dom_sf"/>
</dbReference>
<dbReference type="InterPro" id="IPR019734">
    <property type="entry name" value="TPR_rpt"/>
</dbReference>
<dbReference type="PROSITE" id="PS00018">
    <property type="entry name" value="EF_HAND_1"/>
    <property type="match status" value="1"/>
</dbReference>
<dbReference type="Pfam" id="PF13499">
    <property type="entry name" value="EF-hand_7"/>
    <property type="match status" value="1"/>
</dbReference>
<dbReference type="EMBL" id="OZ019907">
    <property type="protein sequence ID" value="CAK9206267.1"/>
    <property type="molecule type" value="Genomic_DNA"/>
</dbReference>
<dbReference type="Pfam" id="PF04607">
    <property type="entry name" value="RelA_SpoT"/>
    <property type="match status" value="1"/>
</dbReference>
<dbReference type="CDD" id="cd05399">
    <property type="entry name" value="NT_Rel-Spo_like"/>
    <property type="match status" value="1"/>
</dbReference>
<name>A0ABP0TWC4_9BRYO</name>
<dbReference type="SUPFAM" id="SSF109604">
    <property type="entry name" value="HD-domain/PDEase-like"/>
    <property type="match status" value="1"/>
</dbReference>
<dbReference type="InterPro" id="IPR007685">
    <property type="entry name" value="RelA_SpoT"/>
</dbReference>
<dbReference type="PANTHER" id="PTHR21262:SF12">
    <property type="entry name" value="GTP DIPHOSPHOKINASE CRSH, CHLOROPLASTIC-RELATED"/>
    <property type="match status" value="1"/>
</dbReference>
<dbReference type="Gene3D" id="3.30.460.10">
    <property type="entry name" value="Beta Polymerase, domain 2"/>
    <property type="match status" value="1"/>
</dbReference>
<evidence type="ECO:0000256" key="3">
    <source>
        <dbReference type="SAM" id="SignalP"/>
    </source>
</evidence>
<dbReference type="InterPro" id="IPR043519">
    <property type="entry name" value="NT_sf"/>
</dbReference>
<feature type="region of interest" description="Disordered" evidence="2">
    <location>
        <begin position="1346"/>
        <end position="1376"/>
    </location>
</feature>
<dbReference type="SUPFAM" id="SSF81301">
    <property type="entry name" value="Nucleotidyltransferase"/>
    <property type="match status" value="1"/>
</dbReference>